<dbReference type="Pfam" id="PF02355">
    <property type="entry name" value="SecD_SecF_C"/>
    <property type="match status" value="1"/>
</dbReference>
<evidence type="ECO:0000256" key="4">
    <source>
        <dbReference type="ARBA" id="ARBA00022692"/>
    </source>
</evidence>
<keyword evidence="6 9" id="KW-1133">Transmembrane helix</keyword>
<dbReference type="GO" id="GO:0065002">
    <property type="term" value="P:intracellular protein transmembrane transport"/>
    <property type="evidence" value="ECO:0007669"/>
    <property type="project" value="UniProtKB-UniRule"/>
</dbReference>
<dbReference type="InterPro" id="IPR055344">
    <property type="entry name" value="SecD_SecF_C_bact"/>
</dbReference>
<keyword evidence="3 9" id="KW-1003">Cell membrane</keyword>
<evidence type="ECO:0000256" key="5">
    <source>
        <dbReference type="ARBA" id="ARBA00022927"/>
    </source>
</evidence>
<dbReference type="Pfam" id="PF07549">
    <property type="entry name" value="Sec_GG"/>
    <property type="match status" value="1"/>
</dbReference>
<proteinExistence type="inferred from homology"/>
<dbReference type="Gene3D" id="1.20.1640.10">
    <property type="entry name" value="Multidrug efflux transporter AcrB transmembrane domain"/>
    <property type="match status" value="1"/>
</dbReference>
<keyword evidence="8 9" id="KW-0472">Membrane</keyword>
<dbReference type="Gene3D" id="3.30.1360.200">
    <property type="match status" value="1"/>
</dbReference>
<dbReference type="InterPro" id="IPR005791">
    <property type="entry name" value="SecD"/>
</dbReference>
<evidence type="ECO:0000313" key="14">
    <source>
        <dbReference type="EMBL" id="MBB5206796.1"/>
    </source>
</evidence>
<dbReference type="InterPro" id="IPR048634">
    <property type="entry name" value="SecD_SecF_C"/>
</dbReference>
<dbReference type="Gene3D" id="3.30.70.260">
    <property type="match status" value="1"/>
</dbReference>
<keyword evidence="5 9" id="KW-0653">Protein transport</keyword>
<dbReference type="Gene3D" id="3.30.70.3400">
    <property type="match status" value="2"/>
</dbReference>
<comment type="caution">
    <text evidence="9">Lacks conserved residue(s) required for the propagation of feature annotation.</text>
</comment>
<name>A0A7W8FY69_9GAMM</name>
<comment type="function">
    <text evidence="9">Part of the Sec protein translocase complex. Interacts with the SecYEG preprotein conducting channel. SecDF uses the proton motive force (PMF) to complete protein translocation after the ATP-dependent function of SecA.</text>
</comment>
<dbReference type="InterPro" id="IPR054384">
    <property type="entry name" value="SecDF_P1_head"/>
</dbReference>
<evidence type="ECO:0000259" key="11">
    <source>
        <dbReference type="Pfam" id="PF13721"/>
    </source>
</evidence>
<feature type="domain" description="Protein export membrane protein SecD/SecF C-terminal" evidence="10">
    <location>
        <begin position="436"/>
        <end position="605"/>
    </location>
</feature>
<dbReference type="InterPro" id="IPR022646">
    <property type="entry name" value="SecD/SecF_CS"/>
</dbReference>
<dbReference type="Pfam" id="PF13721">
    <property type="entry name" value="SecD-TM1"/>
    <property type="match status" value="1"/>
</dbReference>
<feature type="domain" description="SecDF P1 head subdomain" evidence="13">
    <location>
        <begin position="303"/>
        <end position="433"/>
    </location>
</feature>
<feature type="domain" description="SecD export protein N-terminal TM" evidence="11">
    <location>
        <begin position="3"/>
        <end position="102"/>
    </location>
</feature>
<dbReference type="NCBIfam" id="TIGR01129">
    <property type="entry name" value="secD"/>
    <property type="match status" value="1"/>
</dbReference>
<dbReference type="GO" id="GO:0006605">
    <property type="term" value="P:protein targeting"/>
    <property type="evidence" value="ECO:0007669"/>
    <property type="project" value="UniProtKB-UniRule"/>
</dbReference>
<evidence type="ECO:0000259" key="10">
    <source>
        <dbReference type="Pfam" id="PF02355"/>
    </source>
</evidence>
<evidence type="ECO:0000313" key="15">
    <source>
        <dbReference type="Proteomes" id="UP000521199"/>
    </source>
</evidence>
<dbReference type="PANTHER" id="PTHR30081:SF1">
    <property type="entry name" value="PROTEIN TRANSLOCASE SUBUNIT SECD"/>
    <property type="match status" value="1"/>
</dbReference>
<reference evidence="14 15" key="1">
    <citation type="submission" date="2020-08" db="EMBL/GenBank/DDBJ databases">
        <title>Genomic Encyclopedia of Type Strains, Phase IV (KMG-IV): sequencing the most valuable type-strain genomes for metagenomic binning, comparative biology and taxonomic classification.</title>
        <authorList>
            <person name="Goeker M."/>
        </authorList>
    </citation>
    <scope>NUCLEOTIDE SEQUENCE [LARGE SCALE GENOMIC DNA]</scope>
    <source>
        <strain evidence="14 15">DSM 24163</strain>
    </source>
</reference>
<dbReference type="FunFam" id="1.20.1640.10:FF:000004">
    <property type="entry name" value="Protein translocase subunit SecD"/>
    <property type="match status" value="1"/>
</dbReference>
<keyword evidence="2 9" id="KW-0813">Transport</keyword>
<accession>A0A7W8FY69</accession>
<dbReference type="Pfam" id="PF21760">
    <property type="entry name" value="SecD_1st"/>
    <property type="match status" value="1"/>
</dbReference>
<evidence type="ECO:0000256" key="8">
    <source>
        <dbReference type="ARBA" id="ARBA00023136"/>
    </source>
</evidence>
<protein>
    <recommendedName>
        <fullName evidence="9">Protein translocase subunit SecD</fullName>
    </recommendedName>
</protein>
<dbReference type="Pfam" id="PF22599">
    <property type="entry name" value="SecDF_P1_head"/>
    <property type="match status" value="1"/>
</dbReference>
<evidence type="ECO:0000259" key="13">
    <source>
        <dbReference type="Pfam" id="PF22599"/>
    </source>
</evidence>
<dbReference type="RefSeq" id="WP_183959108.1">
    <property type="nucleotide sequence ID" value="NZ_JACHHP010000001.1"/>
</dbReference>
<organism evidence="14 15">
    <name type="scientific">Chiayiivirga flava</name>
    <dbReference type="NCBI Taxonomy" id="659595"/>
    <lineage>
        <taxon>Bacteria</taxon>
        <taxon>Pseudomonadati</taxon>
        <taxon>Pseudomonadota</taxon>
        <taxon>Gammaproteobacteria</taxon>
        <taxon>Lysobacterales</taxon>
        <taxon>Lysobacteraceae</taxon>
        <taxon>Chiayiivirga</taxon>
    </lineage>
</organism>
<comment type="similarity">
    <text evidence="9">Belongs to the SecD/SecF family. SecD subfamily.</text>
</comment>
<dbReference type="GO" id="GO:0015450">
    <property type="term" value="F:protein-transporting ATPase activity"/>
    <property type="evidence" value="ECO:0007669"/>
    <property type="project" value="InterPro"/>
</dbReference>
<dbReference type="GO" id="GO:0005886">
    <property type="term" value="C:plasma membrane"/>
    <property type="evidence" value="ECO:0007669"/>
    <property type="project" value="UniProtKB-SubCell"/>
</dbReference>
<keyword evidence="7 9" id="KW-0811">Translocation</keyword>
<comment type="subcellular location">
    <subcellularLocation>
        <location evidence="1 9">Cell membrane</location>
        <topology evidence="1 9">Multi-pass membrane protein</topology>
    </subcellularLocation>
</comment>
<evidence type="ECO:0000259" key="12">
    <source>
        <dbReference type="Pfam" id="PF21760"/>
    </source>
</evidence>
<evidence type="ECO:0000256" key="3">
    <source>
        <dbReference type="ARBA" id="ARBA00022475"/>
    </source>
</evidence>
<dbReference type="Proteomes" id="UP000521199">
    <property type="component" value="Unassembled WGS sequence"/>
</dbReference>
<dbReference type="SUPFAM" id="SSF82866">
    <property type="entry name" value="Multidrug efflux transporter AcrB transmembrane domain"/>
    <property type="match status" value="1"/>
</dbReference>
<evidence type="ECO:0000256" key="6">
    <source>
        <dbReference type="ARBA" id="ARBA00022989"/>
    </source>
</evidence>
<dbReference type="GO" id="GO:0043952">
    <property type="term" value="P:protein transport by the Sec complex"/>
    <property type="evidence" value="ECO:0007669"/>
    <property type="project" value="UniProtKB-UniRule"/>
</dbReference>
<dbReference type="FunFam" id="3.30.70.3400:FF:000003">
    <property type="entry name" value="Preprotein translocase subunit SecD"/>
    <property type="match status" value="1"/>
</dbReference>
<dbReference type="NCBIfam" id="TIGR00916">
    <property type="entry name" value="2A0604s01"/>
    <property type="match status" value="1"/>
</dbReference>
<comment type="caution">
    <text evidence="14">The sequence shown here is derived from an EMBL/GenBank/DDBJ whole genome shotgun (WGS) entry which is preliminary data.</text>
</comment>
<dbReference type="AlphaFoldDB" id="A0A7W8FY69"/>
<evidence type="ECO:0000256" key="7">
    <source>
        <dbReference type="ARBA" id="ARBA00023010"/>
    </source>
</evidence>
<dbReference type="PANTHER" id="PTHR30081">
    <property type="entry name" value="PROTEIN-EXPORT MEMBRANE PROTEIN SEC"/>
    <property type="match status" value="1"/>
</dbReference>
<keyword evidence="15" id="KW-1185">Reference proteome</keyword>
<dbReference type="InterPro" id="IPR022813">
    <property type="entry name" value="SecD/SecF_arch_bac"/>
</dbReference>
<evidence type="ECO:0000256" key="2">
    <source>
        <dbReference type="ARBA" id="ARBA00022448"/>
    </source>
</evidence>
<dbReference type="EMBL" id="JACHHP010000001">
    <property type="protein sequence ID" value="MBB5206796.1"/>
    <property type="molecule type" value="Genomic_DNA"/>
</dbReference>
<dbReference type="InterPro" id="IPR048631">
    <property type="entry name" value="SecD_1st"/>
</dbReference>
<sequence>MLEFARWKYVLAALIFVIGALYSLPNIYTQDTAVQVTANRTGSVDTALRERVVGALDAAAIAYKSVEIEGETLLVRLADPNAQIHASDVVRDLLGSDYVVALNLASTVPAWLETIGAKPMLLGLDLQGGVHFLMEVDEAAAIEKRELGYVNDIQGLLRENKIAYTMVERANGGIAVRLRDAADRNAAAALIGREIPAVDIVDSADGSSLAVTLKQTEIRTILDNALEQNITTLRNRINAIGVAEPIVQRQGASRIVVQLPGVQDTAQAIKVLGATATLEYRAQADGNAEEAARTGRVPPDARLYYERGTRRPILLSKRIIASGDQLDDARSGMDQQGGGPKVDIKLNPAAGKRMLDFTTDNVGRFMGVVYIERIPETKIVDGKEVRTARVTEEVISYARVNGVFGRSFQTTGLGTAREASELALLLRSGSLAAPVDIVEQRVIGPSLGAENIERGWKAVTYSFVFVLIFFVAYYRVFGIVTNVALLLNMLLVVALMSLFGATLTLPGLAGIALTVGLSVDANVLINERIREELRAGTSPLQAIANGYDKAAGTIWDANVTALIAGVALFAFGTGPVKGFAVSLIAGIITSMYTAVSVSRGVATLIYGRRRKLARVSI</sequence>
<feature type="domain" description="Protein translocase subunit SecDF P1" evidence="12">
    <location>
        <begin position="226"/>
        <end position="284"/>
    </location>
</feature>
<feature type="transmembrane region" description="Helical" evidence="9">
    <location>
        <begin position="579"/>
        <end position="606"/>
    </location>
</feature>
<keyword evidence="4 9" id="KW-0812">Transmembrane</keyword>
<evidence type="ECO:0000256" key="1">
    <source>
        <dbReference type="ARBA" id="ARBA00004651"/>
    </source>
</evidence>
<dbReference type="HAMAP" id="MF_01463_B">
    <property type="entry name" value="SecD_B"/>
    <property type="match status" value="1"/>
</dbReference>
<evidence type="ECO:0000256" key="9">
    <source>
        <dbReference type="HAMAP-Rule" id="MF_01463"/>
    </source>
</evidence>
<gene>
    <name evidence="9" type="primary">secD</name>
    <name evidence="14" type="ORF">HNQ52_000312</name>
</gene>
<feature type="transmembrane region" description="Helical" evidence="9">
    <location>
        <begin position="458"/>
        <end position="476"/>
    </location>
</feature>
<dbReference type="InterPro" id="IPR027398">
    <property type="entry name" value="SecD-TM"/>
</dbReference>
<comment type="subunit">
    <text evidence="9">Forms a complex with SecF. Part of the essential Sec protein translocation apparatus which comprises SecA, SecYEG and auxiliary proteins SecDF-YajC and YidC.</text>
</comment>
<feature type="transmembrane region" description="Helical" evidence="9">
    <location>
        <begin position="483"/>
        <end position="501"/>
    </location>
</feature>